<reference evidence="1 3" key="2">
    <citation type="submission" date="2018-11" db="EMBL/GenBank/DDBJ databases">
        <authorList>
            <consortium name="Pathogen Informatics"/>
        </authorList>
    </citation>
    <scope>NUCLEOTIDE SEQUENCE [LARGE SCALE GENOMIC DNA]</scope>
</reference>
<accession>A0A0N4U6F7</accession>
<dbReference type="EMBL" id="UYYG01001157">
    <property type="protein sequence ID" value="VDN56887.1"/>
    <property type="molecule type" value="Genomic_DNA"/>
</dbReference>
<keyword evidence="3" id="KW-1185">Reference proteome</keyword>
<gene>
    <name evidence="1" type="ORF">DME_LOCUS6860</name>
</gene>
<proteinExistence type="predicted"/>
<evidence type="ECO:0000313" key="4">
    <source>
        <dbReference type="WBParaSite" id="DME_0000250001-mRNA-1"/>
    </source>
</evidence>
<evidence type="ECO:0000313" key="1">
    <source>
        <dbReference type="EMBL" id="VDN56887.1"/>
    </source>
</evidence>
<evidence type="ECO:0000313" key="2">
    <source>
        <dbReference type="Proteomes" id="UP000038040"/>
    </source>
</evidence>
<name>A0A0N4U6F7_DRAME</name>
<protein>
    <submittedName>
        <fullName evidence="4">RRM domain-containing protein</fullName>
    </submittedName>
</protein>
<dbReference type="AlphaFoldDB" id="A0A0N4U6F7"/>
<reference evidence="4" key="1">
    <citation type="submission" date="2017-02" db="UniProtKB">
        <authorList>
            <consortium name="WormBaseParasite"/>
        </authorList>
    </citation>
    <scope>IDENTIFICATION</scope>
</reference>
<sequence>MNWNQPEYEAADNQCGLFDNNSSGLLPIEDTCGSLERMIQSNRNFFLDDISRSSAAMTFNSRNSQDSNISTMNDMKLYEVRKADEPIYSRKVFVGGLPRDFNASELFFSA</sequence>
<dbReference type="Proteomes" id="UP000274756">
    <property type="component" value="Unassembled WGS sequence"/>
</dbReference>
<evidence type="ECO:0000313" key="3">
    <source>
        <dbReference type="Proteomes" id="UP000274756"/>
    </source>
</evidence>
<dbReference type="Proteomes" id="UP000038040">
    <property type="component" value="Unplaced"/>
</dbReference>
<organism evidence="2 4">
    <name type="scientific">Dracunculus medinensis</name>
    <name type="common">Guinea worm</name>
    <dbReference type="NCBI Taxonomy" id="318479"/>
    <lineage>
        <taxon>Eukaryota</taxon>
        <taxon>Metazoa</taxon>
        <taxon>Ecdysozoa</taxon>
        <taxon>Nematoda</taxon>
        <taxon>Chromadorea</taxon>
        <taxon>Rhabditida</taxon>
        <taxon>Spirurina</taxon>
        <taxon>Dracunculoidea</taxon>
        <taxon>Dracunculidae</taxon>
        <taxon>Dracunculus</taxon>
    </lineage>
</organism>
<dbReference type="WBParaSite" id="DME_0000250001-mRNA-1">
    <property type="protein sequence ID" value="DME_0000250001-mRNA-1"/>
    <property type="gene ID" value="DME_0000250001"/>
</dbReference>